<feature type="region of interest" description="Disordered" evidence="1">
    <location>
        <begin position="67"/>
        <end position="87"/>
    </location>
</feature>
<evidence type="ECO:0000313" key="3">
    <source>
        <dbReference type="Proteomes" id="UP001642484"/>
    </source>
</evidence>
<sequence>MAVLVRRKPKELLEHGLQRLQKLLAALPAQQRLTALQYLSERLRSALLRHMELQHLQRPAIAAQTPRSSVSKVLGKRKAPSATSPIKTRPLKGISMIKGQDGQVRYFARAIISGIAISSRCVRTLQEAQALRETLNQVSSLRSATSGHGCPSLEMAFSCSEELWSFRATVDARRFLGRTLSSRQVKCIHQALALKQELEGARQQGWPVLRASWVRSMQEPRGGRFGHRALTATEADAICRLAEKKAESCPRAKRAHPPMAATRLGARVAAAERAQAAKQKQLQRLAFRLERTLQAVTSCRATQS</sequence>
<organism evidence="2 3">
    <name type="scientific">Durusdinium trenchii</name>
    <dbReference type="NCBI Taxonomy" id="1381693"/>
    <lineage>
        <taxon>Eukaryota</taxon>
        <taxon>Sar</taxon>
        <taxon>Alveolata</taxon>
        <taxon>Dinophyceae</taxon>
        <taxon>Suessiales</taxon>
        <taxon>Symbiodiniaceae</taxon>
        <taxon>Durusdinium</taxon>
    </lineage>
</organism>
<comment type="caution">
    <text evidence="2">The sequence shown here is derived from an EMBL/GenBank/DDBJ whole genome shotgun (WGS) entry which is preliminary data.</text>
</comment>
<dbReference type="EMBL" id="CAXAMN010024250">
    <property type="protein sequence ID" value="CAK9084895.1"/>
    <property type="molecule type" value="Genomic_DNA"/>
</dbReference>
<protein>
    <submittedName>
        <fullName evidence="2">Uncharacterized protein</fullName>
    </submittedName>
</protein>
<gene>
    <name evidence="2" type="ORF">CCMP2556_LOCUS41249</name>
</gene>
<dbReference type="Proteomes" id="UP001642484">
    <property type="component" value="Unassembled WGS sequence"/>
</dbReference>
<evidence type="ECO:0000313" key="2">
    <source>
        <dbReference type="EMBL" id="CAK9084895.1"/>
    </source>
</evidence>
<accession>A0ABP0QBN6</accession>
<name>A0ABP0QBN6_9DINO</name>
<evidence type="ECO:0000256" key="1">
    <source>
        <dbReference type="SAM" id="MobiDB-lite"/>
    </source>
</evidence>
<keyword evidence="3" id="KW-1185">Reference proteome</keyword>
<proteinExistence type="predicted"/>
<reference evidence="2 3" key="1">
    <citation type="submission" date="2024-02" db="EMBL/GenBank/DDBJ databases">
        <authorList>
            <person name="Chen Y."/>
            <person name="Shah S."/>
            <person name="Dougan E. K."/>
            <person name="Thang M."/>
            <person name="Chan C."/>
        </authorList>
    </citation>
    <scope>NUCLEOTIDE SEQUENCE [LARGE SCALE GENOMIC DNA]</scope>
</reference>